<dbReference type="GeneID" id="94293694"/>
<evidence type="ECO:0000313" key="3">
    <source>
        <dbReference type="Proteomes" id="UP000674318"/>
    </source>
</evidence>
<reference evidence="2 3" key="1">
    <citation type="submission" date="2021-02" db="EMBL/GenBank/DDBJ databases">
        <title>Porcisia hertigi Genome sequencing and assembly.</title>
        <authorList>
            <person name="Almutairi H."/>
            <person name="Gatherer D."/>
        </authorList>
    </citation>
    <scope>NUCLEOTIDE SEQUENCE [LARGE SCALE GENOMIC DNA]</scope>
    <source>
        <strain evidence="2 3">C119</strain>
    </source>
</reference>
<dbReference type="RefSeq" id="XP_067759098.1">
    <property type="nucleotide sequence ID" value="XM_067903617.1"/>
</dbReference>
<feature type="signal peptide" evidence="1">
    <location>
        <begin position="1"/>
        <end position="22"/>
    </location>
</feature>
<dbReference type="Proteomes" id="UP000674318">
    <property type="component" value="Chromosome 10"/>
</dbReference>
<sequence>MRAIQVILPLIALLLVSLLANADVVLQSCTTTQDIIDAVTDGNSSHYLLFYDSLDVNSVRVYNTLSVLKTKRTFKIDVFDIREPQSSWLRSSLDIVYAPALIYIKWTANRRKVIDAYSSMDFGSAALAQFLQRH</sequence>
<name>A0A836I2V7_9TRYP</name>
<protein>
    <submittedName>
        <fullName evidence="2">Uncharacterized protein</fullName>
    </submittedName>
</protein>
<gene>
    <name evidence="2" type="ORF">JKF63_07686</name>
</gene>
<dbReference type="OrthoDB" id="260074at2759"/>
<feature type="chain" id="PRO_5032494393" evidence="1">
    <location>
        <begin position="23"/>
        <end position="134"/>
    </location>
</feature>
<dbReference type="KEGG" id="phet:94293694"/>
<evidence type="ECO:0000313" key="2">
    <source>
        <dbReference type="EMBL" id="KAG5510357.1"/>
    </source>
</evidence>
<dbReference type="EMBL" id="JAFJZO010000010">
    <property type="protein sequence ID" value="KAG5510357.1"/>
    <property type="molecule type" value="Genomic_DNA"/>
</dbReference>
<keyword evidence="3" id="KW-1185">Reference proteome</keyword>
<dbReference type="AlphaFoldDB" id="A0A836I2V7"/>
<proteinExistence type="predicted"/>
<organism evidence="2 3">
    <name type="scientific">Porcisia hertigi</name>
    <dbReference type="NCBI Taxonomy" id="2761500"/>
    <lineage>
        <taxon>Eukaryota</taxon>
        <taxon>Discoba</taxon>
        <taxon>Euglenozoa</taxon>
        <taxon>Kinetoplastea</taxon>
        <taxon>Metakinetoplastina</taxon>
        <taxon>Trypanosomatida</taxon>
        <taxon>Trypanosomatidae</taxon>
        <taxon>Leishmaniinae</taxon>
        <taxon>Porcisia</taxon>
    </lineage>
</organism>
<accession>A0A836I2V7</accession>
<comment type="caution">
    <text evidence="2">The sequence shown here is derived from an EMBL/GenBank/DDBJ whole genome shotgun (WGS) entry which is preliminary data.</text>
</comment>
<evidence type="ECO:0000256" key="1">
    <source>
        <dbReference type="SAM" id="SignalP"/>
    </source>
</evidence>
<keyword evidence="1" id="KW-0732">Signal</keyword>